<evidence type="ECO:0000256" key="8">
    <source>
        <dbReference type="RuleBase" id="RU000408"/>
    </source>
</evidence>
<evidence type="ECO:0000256" key="2">
    <source>
        <dbReference type="ARBA" id="ARBA00022332"/>
    </source>
</evidence>
<dbReference type="GO" id="GO:0005829">
    <property type="term" value="C:cytosol"/>
    <property type="evidence" value="ECO:0007669"/>
    <property type="project" value="UniProtKB-ARBA"/>
</dbReference>
<dbReference type="AlphaFoldDB" id="G2J9Y9"/>
<dbReference type="PRINTS" id="PR00050">
    <property type="entry name" value="COLDSHOCK"/>
</dbReference>
<evidence type="ECO:0000256" key="1">
    <source>
        <dbReference type="ARBA" id="ARBA00004496"/>
    </source>
</evidence>
<dbReference type="OrthoDB" id="9800919at2"/>
<dbReference type="Gene3D" id="2.40.50.140">
    <property type="entry name" value="Nucleic acid-binding proteins"/>
    <property type="match status" value="1"/>
</dbReference>
<dbReference type="PIRSF" id="PIRSF002599">
    <property type="entry name" value="Cold_shock_A"/>
    <property type="match status" value="1"/>
</dbReference>
<dbReference type="eggNOG" id="COG1278">
    <property type="taxonomic scope" value="Bacteria"/>
</dbReference>
<evidence type="ECO:0000259" key="9">
    <source>
        <dbReference type="PROSITE" id="PS51857"/>
    </source>
</evidence>
<keyword evidence="3" id="KW-0963">Cytoplasm</keyword>
<keyword evidence="6" id="KW-0010">Activator</keyword>
<dbReference type="PROSITE" id="PS51857">
    <property type="entry name" value="CSD_2"/>
    <property type="match status" value="1"/>
</dbReference>
<dbReference type="InterPro" id="IPR012340">
    <property type="entry name" value="NA-bd_OB-fold"/>
</dbReference>
<dbReference type="RefSeq" id="WP_006682767.1">
    <property type="nucleotide sequence ID" value="NZ_CAFB01000043.1"/>
</dbReference>
<evidence type="ECO:0000313" key="10">
    <source>
        <dbReference type="EMBL" id="CCD29586.1"/>
    </source>
</evidence>
<name>G2J9Y9_9BURK</name>
<keyword evidence="11" id="KW-1185">Reference proteome</keyword>
<dbReference type="EMBL" id="CAFB01000043">
    <property type="protein sequence ID" value="CCD29586.1"/>
    <property type="molecule type" value="Genomic_DNA"/>
</dbReference>
<dbReference type="InterPro" id="IPR002059">
    <property type="entry name" value="CSP_DNA-bd"/>
</dbReference>
<dbReference type="FunFam" id="2.40.50.140:FF:000006">
    <property type="entry name" value="Cold shock protein CspC"/>
    <property type="match status" value="1"/>
</dbReference>
<protein>
    <recommendedName>
        <fullName evidence="2">Cold shock-like protein CspA</fullName>
    </recommendedName>
</protein>
<comment type="subcellular location">
    <subcellularLocation>
        <location evidence="1 8">Cytoplasm</location>
    </subcellularLocation>
</comment>
<reference evidence="10 11" key="1">
    <citation type="submission" date="2011-08" db="EMBL/GenBank/DDBJ databases">
        <title>The genome of the obligate endobacterium of an arbuscular mycorrhizal fungus reveals an interphylum network of nutritional interactions.</title>
        <authorList>
            <person name="Ghignone S."/>
            <person name="Salvioli A."/>
            <person name="Anca I."/>
            <person name="Lumini E."/>
            <person name="Ortu G."/>
            <person name="Petiti L."/>
            <person name="Cruveiller S."/>
            <person name="Bianciotto V."/>
            <person name="Piffanelli P."/>
            <person name="Lanfranco L."/>
            <person name="Bonfante P."/>
        </authorList>
    </citation>
    <scope>NUCLEOTIDE SEQUENCE [LARGE SCALE GENOMIC DNA]</scope>
    <source>
        <strain evidence="10 11">BEG34</strain>
    </source>
</reference>
<dbReference type="InterPro" id="IPR019844">
    <property type="entry name" value="CSD_CS"/>
</dbReference>
<proteinExistence type="predicted"/>
<dbReference type="PROSITE" id="PS00352">
    <property type="entry name" value="CSD_1"/>
    <property type="match status" value="1"/>
</dbReference>
<sequence length="81" mass="9156">MVTIDQEKKRCYGQVKWFSDGKGFGFITPDEGHEDLFVHFSEIASQDNGFRTLKEGSRVSFEIGESPKGKQALKIEIEETA</sequence>
<feature type="domain" description="CSD" evidence="9">
    <location>
        <begin position="10"/>
        <end position="77"/>
    </location>
</feature>
<evidence type="ECO:0000256" key="3">
    <source>
        <dbReference type="ARBA" id="ARBA00022490"/>
    </source>
</evidence>
<dbReference type="GO" id="GO:0003677">
    <property type="term" value="F:DNA binding"/>
    <property type="evidence" value="ECO:0007669"/>
    <property type="project" value="UniProtKB-KW"/>
</dbReference>
<dbReference type="STRING" id="1070319.CAGGBEG34_260034"/>
<evidence type="ECO:0000313" key="11">
    <source>
        <dbReference type="Proteomes" id="UP000054051"/>
    </source>
</evidence>
<dbReference type="CDD" id="cd04458">
    <property type="entry name" value="CSP_CDS"/>
    <property type="match status" value="1"/>
</dbReference>
<dbReference type="InterPro" id="IPR011129">
    <property type="entry name" value="CSD"/>
</dbReference>
<dbReference type="SMART" id="SM00357">
    <property type="entry name" value="CSP"/>
    <property type="match status" value="1"/>
</dbReference>
<evidence type="ECO:0000256" key="6">
    <source>
        <dbReference type="ARBA" id="ARBA00023159"/>
    </source>
</evidence>
<keyword evidence="7" id="KW-0804">Transcription</keyword>
<gene>
    <name evidence="10" type="ORF">CAGGBEG34_260034</name>
</gene>
<dbReference type="Pfam" id="PF00313">
    <property type="entry name" value="CSD"/>
    <property type="match status" value="1"/>
</dbReference>
<accession>G2J9Y9</accession>
<evidence type="ECO:0000256" key="5">
    <source>
        <dbReference type="ARBA" id="ARBA00023125"/>
    </source>
</evidence>
<evidence type="ECO:0000256" key="7">
    <source>
        <dbReference type="ARBA" id="ARBA00023163"/>
    </source>
</evidence>
<dbReference type="InterPro" id="IPR012156">
    <property type="entry name" value="Cold_shock_CspA"/>
</dbReference>
<organism evidence="10 11">
    <name type="scientific">Candidatus Glomeribacter gigasporarum BEG34</name>
    <dbReference type="NCBI Taxonomy" id="1070319"/>
    <lineage>
        <taxon>Bacteria</taxon>
        <taxon>Pseudomonadati</taxon>
        <taxon>Pseudomonadota</taxon>
        <taxon>Betaproteobacteria</taxon>
        <taxon>Burkholderiales</taxon>
        <taxon>Burkholderiaceae</taxon>
        <taxon>Candidatus Glomeribacter</taxon>
    </lineage>
</organism>
<dbReference type="SUPFAM" id="SSF50249">
    <property type="entry name" value="Nucleic acid-binding proteins"/>
    <property type="match status" value="1"/>
</dbReference>
<dbReference type="Proteomes" id="UP000054051">
    <property type="component" value="Unassembled WGS sequence"/>
</dbReference>
<keyword evidence="5" id="KW-0238">DNA-binding</keyword>
<keyword evidence="4" id="KW-0805">Transcription regulation</keyword>
<dbReference type="PANTHER" id="PTHR46565:SF20">
    <property type="entry name" value="COLD SHOCK DOMAIN-CONTAINING PROTEIN 4"/>
    <property type="match status" value="1"/>
</dbReference>
<comment type="caution">
    <text evidence="10">The sequence shown here is derived from an EMBL/GenBank/DDBJ whole genome shotgun (WGS) entry which is preliminary data.</text>
</comment>
<evidence type="ECO:0000256" key="4">
    <source>
        <dbReference type="ARBA" id="ARBA00023015"/>
    </source>
</evidence>
<dbReference type="PANTHER" id="PTHR46565">
    <property type="entry name" value="COLD SHOCK DOMAIN PROTEIN 2"/>
    <property type="match status" value="1"/>
</dbReference>